<protein>
    <submittedName>
        <fullName evidence="2">8127_t:CDS:1</fullName>
    </submittedName>
</protein>
<keyword evidence="1" id="KW-0732">Signal</keyword>
<accession>A0A9W4SEM5</accession>
<feature type="chain" id="PRO_5040914867" evidence="1">
    <location>
        <begin position="20"/>
        <end position="74"/>
    </location>
</feature>
<organism evidence="2 3">
    <name type="scientific">Funneliformis geosporum</name>
    <dbReference type="NCBI Taxonomy" id="1117311"/>
    <lineage>
        <taxon>Eukaryota</taxon>
        <taxon>Fungi</taxon>
        <taxon>Fungi incertae sedis</taxon>
        <taxon>Mucoromycota</taxon>
        <taxon>Glomeromycotina</taxon>
        <taxon>Glomeromycetes</taxon>
        <taxon>Glomerales</taxon>
        <taxon>Glomeraceae</taxon>
        <taxon>Funneliformis</taxon>
    </lineage>
</organism>
<evidence type="ECO:0000313" key="3">
    <source>
        <dbReference type="Proteomes" id="UP001153678"/>
    </source>
</evidence>
<gene>
    <name evidence="2" type="ORF">FWILDA_LOCUS2231</name>
</gene>
<dbReference type="Proteomes" id="UP001153678">
    <property type="component" value="Unassembled WGS sequence"/>
</dbReference>
<reference evidence="2" key="1">
    <citation type="submission" date="2022-08" db="EMBL/GenBank/DDBJ databases">
        <authorList>
            <person name="Kallberg Y."/>
            <person name="Tangrot J."/>
            <person name="Rosling A."/>
        </authorList>
    </citation>
    <scope>NUCLEOTIDE SEQUENCE</scope>
    <source>
        <strain evidence="2">Wild A</strain>
    </source>
</reference>
<feature type="signal peptide" evidence="1">
    <location>
        <begin position="1"/>
        <end position="19"/>
    </location>
</feature>
<dbReference type="AlphaFoldDB" id="A0A9W4SEM5"/>
<evidence type="ECO:0000313" key="2">
    <source>
        <dbReference type="EMBL" id="CAI2165761.1"/>
    </source>
</evidence>
<evidence type="ECO:0000256" key="1">
    <source>
        <dbReference type="SAM" id="SignalP"/>
    </source>
</evidence>
<keyword evidence="3" id="KW-1185">Reference proteome</keyword>
<comment type="caution">
    <text evidence="2">The sequence shown here is derived from an EMBL/GenBank/DDBJ whole genome shotgun (WGS) entry which is preliminary data.</text>
</comment>
<sequence length="74" mass="8327">MSPTPLLLISVILVPDTIVFNYSGSVPLWDALFLELELCVFNQAKPHLIQLCQYKYNQVTCPCKFDHGDASDVL</sequence>
<dbReference type="EMBL" id="CAMKVN010000247">
    <property type="protein sequence ID" value="CAI2165761.1"/>
    <property type="molecule type" value="Genomic_DNA"/>
</dbReference>
<proteinExistence type="predicted"/>
<name>A0A9W4SEM5_9GLOM</name>